<organism evidence="6 7">
    <name type="scientific">Glossina morsitans morsitans</name>
    <name type="common">Savannah tsetse fly</name>
    <dbReference type="NCBI Taxonomy" id="37546"/>
    <lineage>
        <taxon>Eukaryota</taxon>
        <taxon>Metazoa</taxon>
        <taxon>Ecdysozoa</taxon>
        <taxon>Arthropoda</taxon>
        <taxon>Hexapoda</taxon>
        <taxon>Insecta</taxon>
        <taxon>Pterygota</taxon>
        <taxon>Neoptera</taxon>
        <taxon>Endopterygota</taxon>
        <taxon>Diptera</taxon>
        <taxon>Brachycera</taxon>
        <taxon>Muscomorpha</taxon>
        <taxon>Hippoboscoidea</taxon>
        <taxon>Glossinidae</taxon>
        <taxon>Glossina</taxon>
    </lineage>
</organism>
<evidence type="ECO:0000256" key="3">
    <source>
        <dbReference type="PROSITE-ProRule" id="PRU00781"/>
    </source>
</evidence>
<feature type="region of interest" description="Disordered" evidence="4">
    <location>
        <begin position="558"/>
        <end position="683"/>
    </location>
</feature>
<feature type="compositionally biased region" description="Polar residues" evidence="4">
    <location>
        <begin position="896"/>
        <end position="906"/>
    </location>
</feature>
<dbReference type="STRING" id="37546.A0A1B0FKQ9"/>
<dbReference type="InterPro" id="IPR023610">
    <property type="entry name" value="PInositol-4/5-P-5/4-kinase"/>
</dbReference>
<feature type="compositionally biased region" description="Polar residues" evidence="4">
    <location>
        <begin position="571"/>
        <end position="588"/>
    </location>
</feature>
<feature type="compositionally biased region" description="Low complexity" evidence="4">
    <location>
        <begin position="659"/>
        <end position="683"/>
    </location>
</feature>
<dbReference type="GO" id="GO:0016308">
    <property type="term" value="F:1-phosphatidylinositol-4-phosphate 5-kinase activity"/>
    <property type="evidence" value="ECO:0007669"/>
    <property type="project" value="TreeGrafter"/>
</dbReference>
<feature type="compositionally biased region" description="Basic and acidic residues" evidence="4">
    <location>
        <begin position="799"/>
        <end position="810"/>
    </location>
</feature>
<feature type="region of interest" description="Disordered" evidence="4">
    <location>
        <begin position="1007"/>
        <end position="1030"/>
    </location>
</feature>
<keyword evidence="3" id="KW-0808">Transferase</keyword>
<evidence type="ECO:0000256" key="4">
    <source>
        <dbReference type="SAM" id="MobiDB-lite"/>
    </source>
</evidence>
<dbReference type="GO" id="GO:0005524">
    <property type="term" value="F:ATP binding"/>
    <property type="evidence" value="ECO:0007669"/>
    <property type="project" value="UniProtKB-UniRule"/>
</dbReference>
<evidence type="ECO:0000313" key="7">
    <source>
        <dbReference type="Proteomes" id="UP000092444"/>
    </source>
</evidence>
<keyword evidence="3" id="KW-0067">ATP-binding</keyword>
<feature type="region of interest" description="Disordered" evidence="4">
    <location>
        <begin position="104"/>
        <end position="124"/>
    </location>
</feature>
<dbReference type="Proteomes" id="UP000092444">
    <property type="component" value="Unassembled WGS sequence"/>
</dbReference>
<dbReference type="InterPro" id="IPR011989">
    <property type="entry name" value="ARM-like"/>
</dbReference>
<keyword evidence="3" id="KW-0418">Kinase</keyword>
<dbReference type="Gene3D" id="3.30.800.10">
    <property type="entry name" value="Phosphatidylinositol Phosphate Kinase II Beta"/>
    <property type="match status" value="1"/>
</dbReference>
<feature type="compositionally biased region" description="Low complexity" evidence="4">
    <location>
        <begin position="777"/>
        <end position="797"/>
    </location>
</feature>
<dbReference type="PANTHER" id="PTHR23086">
    <property type="entry name" value="PHOSPHATIDYLINOSITOL-4-PHOSPHATE 5-KINASE"/>
    <property type="match status" value="1"/>
</dbReference>
<evidence type="ECO:0000313" key="6">
    <source>
        <dbReference type="EnsemblMetazoa" id="GMOY004395-PA"/>
    </source>
</evidence>
<protein>
    <recommendedName>
        <fullName evidence="5">PIPK domain-containing protein</fullName>
    </recommendedName>
</protein>
<dbReference type="GO" id="GO:0005886">
    <property type="term" value="C:plasma membrane"/>
    <property type="evidence" value="ECO:0007669"/>
    <property type="project" value="TreeGrafter"/>
</dbReference>
<feature type="compositionally biased region" description="Low complexity" evidence="4">
    <location>
        <begin position="886"/>
        <end position="895"/>
    </location>
</feature>
<keyword evidence="2" id="KW-0963">Cytoplasm</keyword>
<keyword evidence="3" id="KW-0547">Nucleotide-binding</keyword>
<dbReference type="Gene3D" id="1.25.10.10">
    <property type="entry name" value="Leucine-rich Repeat Variant"/>
    <property type="match status" value="1"/>
</dbReference>
<evidence type="ECO:0000259" key="5">
    <source>
        <dbReference type="PROSITE" id="PS51455"/>
    </source>
</evidence>
<dbReference type="PhylomeDB" id="A0A1B0FKQ9"/>
<dbReference type="PANTHER" id="PTHR23086:SF101">
    <property type="entry name" value="LP03320P-RELATED"/>
    <property type="match status" value="1"/>
</dbReference>
<evidence type="ECO:0000256" key="2">
    <source>
        <dbReference type="ARBA" id="ARBA00022490"/>
    </source>
</evidence>
<feature type="region of interest" description="Disordered" evidence="4">
    <location>
        <begin position="776"/>
        <end position="814"/>
    </location>
</feature>
<dbReference type="Pfam" id="PF19427">
    <property type="entry name" value="Insc_C"/>
    <property type="match status" value="1"/>
</dbReference>
<feature type="compositionally biased region" description="Polar residues" evidence="4">
    <location>
        <begin position="1014"/>
        <end position="1027"/>
    </location>
</feature>
<sequence length="1663" mass="187564">AAAAGSKKSSISSPPESPTTIARALTDIATTVVNMAPTSILKSNSTSVSLTSDNEEAHLNPSTHVMFPAIPSTSKQLFRDAAESHGGRESIAFLQQEAQQKMRSASSTLDKSVTRHPSKHEKKIGHRRVDEGGEVTYKKIQSKQIMGSIQLGIQHTVGSLASKPKRDLLMNDFFEMETISFPPDGSSITPAHHYSEFRFKVYAPIAFRYFRDLFGIAPDDFLMSMCAAPLRQLSNPGASGSIFYLTTDDEFIIKTVQKKECEFLQKLLPGYYMNLSQNPRTLLPKFFGLYCFHYNAKNVRLVAMNNLLPSDIKMHAKYDLKGSTFRRKASKLERQKASPTYKDLDFMDHHPNGIFLEMDKYNALMKTIQRDCMVLESFQIMDYSLLVGIHNLDLAAKEKREERIRNARAKLQRSEEIREADETPELDQAQISMYNAASCSVAGAAGTALNRTRSMNRQRLVAHSTAMESITADIDTPFEEDEDVPAGGIPARSENDERLILYIGIIDILQSYRLEKKLEHTFKSIIYNGDTVSVCRPSFYAQRFQNFMGKTVFKKTPTFPLKHSPSKRKSSLANIRTPQRTPSHNMTAINMRAPIISGSTTPPPAFDEISEEDANASTSHDYRRTGNAKHLMTQTSHVSSHRSPVGSTADDYSDDDDLASGSGSGSRSSPSTLSKKPPLQLSKTSVQVTTIGCLGDQQFDHKHSDEGIEQDVDGKKVITTTKTTTISSRQEQKYTSTLVSSSTFCISMSFQRSYSKVWWGSEHQSNADTNNAHMFVTSSNNFTDDSSNSHSSSMTSSRKQQEHHGEEMYHSLDSNNYKRYTGNLSCIQEHEDEYNSSKLSWPTHNSPGSLRSQVPFKHNDSGFSDNDEIHIMRTSSGRSSKRRSPSNRSTRSSKSQMGSPSSTRSPAETPPTIVRRAGRSEFYTPLVNVTRRISFGSPPTKIKMEDNFKEDNEDNLMGQLDDTILVTNTPLGSPMNTSEVSNSIVHGNVRLESSPTARVKRRRKVERNTFKALSPTNRRQPKSIHNQQEAEENSFLNALERTSLADYSDEIVCVAEQPLCSTPPPPYNNETVILGGLADDDKQHFNNESLLLLRSQAQFEGFTSTPKQEKSYSSPACTLRSPFKYTEYENSLLNGHFPSIQSWLDNLRLSYDHEVMSTLQTKSITQEAYKNFTITTHTVARLLRQLQQKALNMQTMFERVEQSITKAQPTSLPEALRGSTNLIEEVQEFTQILRRRAVFFSESRIERKRYEDHLDQIRIVAKDTLYSLEHQHYINLQSLLDDVQVLKRNLLITIRQVYVKLIKILIQSIERCGQSSDLMLRANINMIATLMNIQYDGFASLTDAFVQAQAVRTLLIVCLDHPLSSVRALALRALATVCCTPEPIAQVDSCGGIEILRDILQVTGSLKKPNEIKRGDTERREAVSLLTQITAPWHGPEHKVVGLKDSLESIVEGLTQLLVFTDCPQTLLLCAAALNNLSRMELTAHYSEQIVSMLYNMSLNKKCHSHLANVGIINFITSAYQTEFHKSYNSRGESEAQKRIIKYILHTLTRLIQDSVLGMELLEQQQYMPSAIFFNTSAADVKQQLPLDNSHNSHDISFLTRTRQLLQLQHKEHLIQKSSQQHKQHRLQRQEQRQQQQLQQDVSPKEDNIEKSKMQLARQESYV</sequence>
<evidence type="ECO:0000256" key="1">
    <source>
        <dbReference type="ARBA" id="ARBA00004496"/>
    </source>
</evidence>
<dbReference type="FunFam" id="3.30.800.10:FF:000001">
    <property type="entry name" value="phosphatidylinositol 4-phosphate 5-kinase type-1 gamma"/>
    <property type="match status" value="1"/>
</dbReference>
<dbReference type="InterPro" id="IPR027484">
    <property type="entry name" value="PInositol-4-P-5-kinase_N"/>
</dbReference>
<feature type="region of interest" description="Disordered" evidence="4">
    <location>
        <begin position="837"/>
        <end position="919"/>
    </location>
</feature>
<feature type="region of interest" description="Disordered" evidence="4">
    <location>
        <begin position="1613"/>
        <end position="1663"/>
    </location>
</feature>
<dbReference type="InterPro" id="IPR045789">
    <property type="entry name" value="Insc_C"/>
</dbReference>
<feature type="compositionally biased region" description="Basic and acidic residues" evidence="4">
    <location>
        <begin position="1643"/>
        <end position="1653"/>
    </location>
</feature>
<dbReference type="GO" id="GO:0046854">
    <property type="term" value="P:phosphatidylinositol phosphate biosynthetic process"/>
    <property type="evidence" value="ECO:0007669"/>
    <property type="project" value="TreeGrafter"/>
</dbReference>
<dbReference type="GO" id="GO:0005737">
    <property type="term" value="C:cytoplasm"/>
    <property type="evidence" value="ECO:0007669"/>
    <property type="project" value="UniProtKB-SubCell"/>
</dbReference>
<dbReference type="InterPro" id="IPR016024">
    <property type="entry name" value="ARM-type_fold"/>
</dbReference>
<name>A0A1B0FKQ9_GLOMM</name>
<proteinExistence type="predicted"/>
<feature type="domain" description="PIPK" evidence="5">
    <location>
        <begin position="141"/>
        <end position="552"/>
    </location>
</feature>
<dbReference type="VEuPathDB" id="VectorBase:GMOY004395"/>
<dbReference type="SUPFAM" id="SSF48371">
    <property type="entry name" value="ARM repeat"/>
    <property type="match status" value="1"/>
</dbReference>
<comment type="subcellular location">
    <subcellularLocation>
        <location evidence="1">Cytoplasm</location>
    </subcellularLocation>
</comment>
<dbReference type="PROSITE" id="PS51455">
    <property type="entry name" value="PIPK"/>
    <property type="match status" value="1"/>
</dbReference>
<keyword evidence="7" id="KW-1185">Reference proteome</keyword>
<reference evidence="6" key="1">
    <citation type="submission" date="2020-05" db="UniProtKB">
        <authorList>
            <consortium name="EnsemblMetazoa"/>
        </authorList>
    </citation>
    <scope>IDENTIFICATION</scope>
    <source>
        <strain evidence="6">Yale</strain>
    </source>
</reference>
<dbReference type="SMART" id="SM00330">
    <property type="entry name" value="PIPKc"/>
    <property type="match status" value="1"/>
</dbReference>
<dbReference type="Pfam" id="PF01504">
    <property type="entry name" value="PIP5K"/>
    <property type="match status" value="1"/>
</dbReference>
<feature type="compositionally biased region" description="Basic residues" evidence="4">
    <location>
        <begin position="114"/>
        <end position="124"/>
    </location>
</feature>
<feature type="compositionally biased region" description="Polar residues" evidence="4">
    <location>
        <begin position="632"/>
        <end position="646"/>
    </location>
</feature>
<dbReference type="Gene3D" id="3.30.810.10">
    <property type="entry name" value="2-Layer Sandwich"/>
    <property type="match status" value="1"/>
</dbReference>
<dbReference type="InterPro" id="IPR027483">
    <property type="entry name" value="PInositol-4-P-4/5-kinase_C_sf"/>
</dbReference>
<dbReference type="EnsemblMetazoa" id="GMOY004395-RA">
    <property type="protein sequence ID" value="GMOY004395-PA"/>
    <property type="gene ID" value="GMOY004395"/>
</dbReference>
<accession>A0A1B0FKQ9</accession>
<dbReference type="SUPFAM" id="SSF56104">
    <property type="entry name" value="SAICAR synthase-like"/>
    <property type="match status" value="1"/>
</dbReference>
<dbReference type="CDD" id="cd21966">
    <property type="entry name" value="INSC_LBD"/>
    <property type="match status" value="1"/>
</dbReference>
<dbReference type="CDD" id="cd17301">
    <property type="entry name" value="PIPKc_PIP5KI"/>
    <property type="match status" value="1"/>
</dbReference>
<feature type="compositionally biased region" description="Polar residues" evidence="4">
    <location>
        <begin position="837"/>
        <end position="852"/>
    </location>
</feature>
<dbReference type="InterPro" id="IPR002498">
    <property type="entry name" value="PInositol-4-P-4/5-kinase_core"/>
</dbReference>
<dbReference type="EMBL" id="CCAG010005711">
    <property type="status" value="NOT_ANNOTATED_CDS"/>
    <property type="molecule type" value="Genomic_DNA"/>
</dbReference>